<dbReference type="AlphaFoldDB" id="A0A1R3G3F5"/>
<sequence>MAQSEMRKACNNWARIPVERKFQFRGTNEDEKDGKITL</sequence>
<reference evidence="2" key="1">
    <citation type="submission" date="2013-09" db="EMBL/GenBank/DDBJ databases">
        <title>Corchorus olitorius genome sequencing.</title>
        <authorList>
            <person name="Alam M."/>
            <person name="Haque M.S."/>
            <person name="Islam M.S."/>
            <person name="Emdad E.M."/>
            <person name="Islam M.M."/>
            <person name="Ahmed B."/>
            <person name="Halim A."/>
            <person name="Hossen Q.M.M."/>
            <person name="Hossain M.Z."/>
            <person name="Ahmed R."/>
            <person name="Khan M.M."/>
            <person name="Islam R."/>
            <person name="Rashid M.M."/>
            <person name="Khan S.A."/>
            <person name="Rahman M.S."/>
            <person name="Alam M."/>
            <person name="Yahiya A.S."/>
            <person name="Khan M.S."/>
            <person name="Azam M.S."/>
            <person name="Haque T."/>
            <person name="Lashkar M.Z.H."/>
            <person name="Akhand A.I."/>
            <person name="Morshed G."/>
            <person name="Roy S."/>
            <person name="Uddin K.S."/>
            <person name="Rabeya T."/>
            <person name="Hossain A.S."/>
            <person name="Chowdhury A."/>
            <person name="Snigdha A.R."/>
            <person name="Mortoza M.S."/>
            <person name="Matin S.A."/>
            <person name="Hoque S.M.E."/>
            <person name="Islam M.K."/>
            <person name="Roy D.K."/>
            <person name="Haider R."/>
            <person name="Moosa M.M."/>
            <person name="Elias S.M."/>
            <person name="Hasan A.M."/>
            <person name="Jahan S."/>
            <person name="Shafiuddin M."/>
            <person name="Mahmood N."/>
            <person name="Shommy N.S."/>
        </authorList>
    </citation>
    <scope>NUCLEOTIDE SEQUENCE [LARGE SCALE GENOMIC DNA]</scope>
    <source>
        <strain evidence="2">cv. O-4</strain>
    </source>
</reference>
<organism evidence="1 2">
    <name type="scientific">Corchorus olitorius</name>
    <dbReference type="NCBI Taxonomy" id="93759"/>
    <lineage>
        <taxon>Eukaryota</taxon>
        <taxon>Viridiplantae</taxon>
        <taxon>Streptophyta</taxon>
        <taxon>Embryophyta</taxon>
        <taxon>Tracheophyta</taxon>
        <taxon>Spermatophyta</taxon>
        <taxon>Magnoliopsida</taxon>
        <taxon>eudicotyledons</taxon>
        <taxon>Gunneridae</taxon>
        <taxon>Pentapetalae</taxon>
        <taxon>rosids</taxon>
        <taxon>malvids</taxon>
        <taxon>Malvales</taxon>
        <taxon>Malvaceae</taxon>
        <taxon>Grewioideae</taxon>
        <taxon>Apeibeae</taxon>
        <taxon>Corchorus</taxon>
    </lineage>
</organism>
<name>A0A1R3G3F5_9ROSI</name>
<keyword evidence="2" id="KW-1185">Reference proteome</keyword>
<dbReference type="EMBL" id="AWUE01023824">
    <property type="protein sequence ID" value="OMO52622.1"/>
    <property type="molecule type" value="Genomic_DNA"/>
</dbReference>
<comment type="caution">
    <text evidence="1">The sequence shown here is derived from an EMBL/GenBank/DDBJ whole genome shotgun (WGS) entry which is preliminary data.</text>
</comment>
<dbReference type="OrthoDB" id="10296443at2759"/>
<proteinExistence type="predicted"/>
<accession>A0A1R3G3F5</accession>
<protein>
    <submittedName>
        <fullName evidence="1">Uncharacterized protein</fullName>
    </submittedName>
</protein>
<evidence type="ECO:0000313" key="1">
    <source>
        <dbReference type="EMBL" id="OMO52622.1"/>
    </source>
</evidence>
<dbReference type="Proteomes" id="UP000187203">
    <property type="component" value="Unassembled WGS sequence"/>
</dbReference>
<gene>
    <name evidence="1" type="ORF">COLO4_37069</name>
</gene>
<evidence type="ECO:0000313" key="2">
    <source>
        <dbReference type="Proteomes" id="UP000187203"/>
    </source>
</evidence>